<dbReference type="Proteomes" id="UP000034050">
    <property type="component" value="Unassembled WGS sequence"/>
</dbReference>
<dbReference type="AlphaFoldDB" id="A0A0G1CPP8"/>
<dbReference type="InterPro" id="IPR015422">
    <property type="entry name" value="PyrdxlP-dep_Trfase_small"/>
</dbReference>
<dbReference type="InterPro" id="IPR015421">
    <property type="entry name" value="PyrdxlP-dep_Trfase_major"/>
</dbReference>
<dbReference type="Gene3D" id="3.40.640.10">
    <property type="entry name" value="Type I PLP-dependent aspartate aminotransferase-like (Major domain)"/>
    <property type="match status" value="1"/>
</dbReference>
<dbReference type="PANTHER" id="PTHR30244">
    <property type="entry name" value="TRANSAMINASE"/>
    <property type="match status" value="1"/>
</dbReference>
<gene>
    <name evidence="4" type="ORF">UV61_C0002G0250</name>
</gene>
<dbReference type="InterPro" id="IPR015424">
    <property type="entry name" value="PyrdxlP-dep_Trfase"/>
</dbReference>
<dbReference type="InterPro" id="IPR000653">
    <property type="entry name" value="DegT/StrS_aminotransferase"/>
</dbReference>
<dbReference type="PANTHER" id="PTHR30244:SF34">
    <property type="entry name" value="DTDP-4-AMINO-4,6-DIDEOXYGALACTOSE TRANSAMINASE"/>
    <property type="match status" value="1"/>
</dbReference>
<keyword evidence="2 3" id="KW-0663">Pyridoxal phosphate</keyword>
<evidence type="ECO:0000256" key="1">
    <source>
        <dbReference type="PIRSR" id="PIRSR000390-1"/>
    </source>
</evidence>
<evidence type="ECO:0000313" key="5">
    <source>
        <dbReference type="Proteomes" id="UP000034050"/>
    </source>
</evidence>
<dbReference type="Pfam" id="PF01041">
    <property type="entry name" value="DegT_DnrJ_EryC1"/>
    <property type="match status" value="2"/>
</dbReference>
<sequence>MFSRPIHIGLSPNISADDYWLAVKSLFTPWSWKRGKSIEKVENWFKDHFEVHLAISFNAGRSALLAILESLNLEKNSEVLVQAYTCVAVPNSVVWAGLKPIYVDIDETLNLDIADAERKLTLRTKALIVQHTFGIPSDMDKLVAFAKKHNLLLIEDCAHALGGTYKNKLLGTFGEAAFFSFGRDKIVSSVFGGMAITNNKNLGTKIVQYREGLAYPSYLWILRQLLHVLISGWALALYQMAGAGKLILYLSQKLKLVSMPVYFKEILGRQPADFPKAYPNVLASLALWQLDKLPAMNECRRQIAKYYFENIKPSKVKLPVKVSGAVYLRYNLLTNRADEIRWQAKKQGMILGNWYHHTIDPKGVIWAKVGYPEGSCPRAEAVAATSLNLPTYPSLTKTQMQQIVSLFKG</sequence>
<organism evidence="4 5">
    <name type="scientific">Candidatus Gottesmanbacteria bacterium GW2011_GWB1_43_11</name>
    <dbReference type="NCBI Taxonomy" id="1618446"/>
    <lineage>
        <taxon>Bacteria</taxon>
        <taxon>Candidatus Gottesmaniibacteriota</taxon>
    </lineage>
</organism>
<feature type="modified residue" description="N6-(pyridoxal phosphate)lysine" evidence="2">
    <location>
        <position position="185"/>
    </location>
</feature>
<dbReference type="Gene3D" id="3.90.1150.10">
    <property type="entry name" value="Aspartate Aminotransferase, domain 1"/>
    <property type="match status" value="1"/>
</dbReference>
<comment type="similarity">
    <text evidence="3">Belongs to the DegT/DnrJ/EryC1 family.</text>
</comment>
<comment type="caution">
    <text evidence="4">The sequence shown here is derived from an EMBL/GenBank/DDBJ whole genome shotgun (WGS) entry which is preliminary data.</text>
</comment>
<dbReference type="GO" id="GO:0030170">
    <property type="term" value="F:pyridoxal phosphate binding"/>
    <property type="evidence" value="ECO:0007669"/>
    <property type="project" value="TreeGrafter"/>
</dbReference>
<dbReference type="GO" id="GO:0008483">
    <property type="term" value="F:transaminase activity"/>
    <property type="evidence" value="ECO:0007669"/>
    <property type="project" value="UniProtKB-KW"/>
</dbReference>
<dbReference type="EMBL" id="LCFD01000002">
    <property type="protein sequence ID" value="KKS87529.1"/>
    <property type="molecule type" value="Genomic_DNA"/>
</dbReference>
<feature type="active site" description="Proton acceptor" evidence="1">
    <location>
        <position position="185"/>
    </location>
</feature>
<dbReference type="GO" id="GO:0000271">
    <property type="term" value="P:polysaccharide biosynthetic process"/>
    <property type="evidence" value="ECO:0007669"/>
    <property type="project" value="TreeGrafter"/>
</dbReference>
<reference evidence="4 5" key="1">
    <citation type="journal article" date="2015" name="Nature">
        <title>rRNA introns, odd ribosomes, and small enigmatic genomes across a large radiation of phyla.</title>
        <authorList>
            <person name="Brown C.T."/>
            <person name="Hug L.A."/>
            <person name="Thomas B.C."/>
            <person name="Sharon I."/>
            <person name="Castelle C.J."/>
            <person name="Singh A."/>
            <person name="Wilkins M.J."/>
            <person name="Williams K.H."/>
            <person name="Banfield J.F."/>
        </authorList>
    </citation>
    <scope>NUCLEOTIDE SEQUENCE [LARGE SCALE GENOMIC DNA]</scope>
</reference>
<dbReference type="SUPFAM" id="SSF53383">
    <property type="entry name" value="PLP-dependent transferases"/>
    <property type="match status" value="1"/>
</dbReference>
<evidence type="ECO:0000313" key="4">
    <source>
        <dbReference type="EMBL" id="KKS87529.1"/>
    </source>
</evidence>
<keyword evidence="4" id="KW-0032">Aminotransferase</keyword>
<dbReference type="STRING" id="1618446.UV61_C0002G0250"/>
<accession>A0A0G1CPP8</accession>
<name>A0A0G1CPP8_9BACT</name>
<protein>
    <submittedName>
        <fullName evidence="4">DegT/DnrJ/EryC1/StrS aminotransferase</fullName>
    </submittedName>
</protein>
<evidence type="ECO:0000256" key="2">
    <source>
        <dbReference type="PIRSR" id="PIRSR000390-2"/>
    </source>
</evidence>
<proteinExistence type="inferred from homology"/>
<dbReference type="PIRSF" id="PIRSF000390">
    <property type="entry name" value="PLP_StrS"/>
    <property type="match status" value="1"/>
</dbReference>
<evidence type="ECO:0000256" key="3">
    <source>
        <dbReference type="RuleBase" id="RU004508"/>
    </source>
</evidence>
<keyword evidence="4" id="KW-0808">Transferase</keyword>